<dbReference type="RefSeq" id="WP_052082124.1">
    <property type="nucleotide sequence ID" value="NZ_CAOMJD010000004.1"/>
</dbReference>
<gene>
    <name evidence="3" type="ORF">BN2458_PEG1523</name>
    <name evidence="4" type="ORF">LS75_001960</name>
</gene>
<feature type="compositionally biased region" description="Polar residues" evidence="1">
    <location>
        <begin position="36"/>
        <end position="67"/>
    </location>
</feature>
<dbReference type="Proteomes" id="UP000029925">
    <property type="component" value="Unassembled WGS sequence"/>
</dbReference>
<dbReference type="PROSITE" id="PS51257">
    <property type="entry name" value="PROKAR_LIPOPROTEIN"/>
    <property type="match status" value="1"/>
</dbReference>
<evidence type="ECO:0000256" key="1">
    <source>
        <dbReference type="SAM" id="MobiDB-lite"/>
    </source>
</evidence>
<dbReference type="Proteomes" id="UP000064525">
    <property type="component" value="Chromosome I"/>
</dbReference>
<keyword evidence="2" id="KW-0732">Signal</keyword>
<organism evidence="3 6">
    <name type="scientific">Helicobacter typhlonius</name>
    <dbReference type="NCBI Taxonomy" id="76936"/>
    <lineage>
        <taxon>Bacteria</taxon>
        <taxon>Pseudomonadati</taxon>
        <taxon>Campylobacterota</taxon>
        <taxon>Epsilonproteobacteria</taxon>
        <taxon>Campylobacterales</taxon>
        <taxon>Helicobacteraceae</taxon>
        <taxon>Helicobacter</taxon>
    </lineage>
</organism>
<evidence type="ECO:0000256" key="2">
    <source>
        <dbReference type="SAM" id="SignalP"/>
    </source>
</evidence>
<dbReference type="AlphaFoldDB" id="A0A0S4PXD0"/>
<dbReference type="EMBL" id="LN907858">
    <property type="protein sequence ID" value="CUU40406.1"/>
    <property type="molecule type" value="Genomic_DNA"/>
</dbReference>
<feature type="region of interest" description="Disordered" evidence="1">
    <location>
        <begin position="26"/>
        <end position="103"/>
    </location>
</feature>
<dbReference type="STRING" id="76936.BN2458_PEG1523"/>
<keyword evidence="5" id="KW-1185">Reference proteome</keyword>
<feature type="compositionally biased region" description="Basic and acidic residues" evidence="1">
    <location>
        <begin position="68"/>
        <end position="80"/>
    </location>
</feature>
<evidence type="ECO:0000313" key="3">
    <source>
        <dbReference type="EMBL" id="CUU40406.1"/>
    </source>
</evidence>
<feature type="chain" id="PRO_5044546881" evidence="2">
    <location>
        <begin position="24"/>
        <end position="267"/>
    </location>
</feature>
<name>A0A0S4PXD0_9HELI</name>
<dbReference type="PATRIC" id="fig|76936.10.peg.1487"/>
<dbReference type="EMBL" id="JRPF02000002">
    <property type="protein sequence ID" value="TLD79093.1"/>
    <property type="molecule type" value="Genomic_DNA"/>
</dbReference>
<dbReference type="Pfam" id="PF07661">
    <property type="entry name" value="MORN_2"/>
    <property type="match status" value="2"/>
</dbReference>
<dbReference type="Gene3D" id="3.90.930.1">
    <property type="match status" value="1"/>
</dbReference>
<dbReference type="GeneID" id="78151694"/>
<proteinExistence type="predicted"/>
<evidence type="ECO:0000313" key="6">
    <source>
        <dbReference type="Proteomes" id="UP000064525"/>
    </source>
</evidence>
<feature type="signal peptide" evidence="2">
    <location>
        <begin position="1"/>
        <end position="23"/>
    </location>
</feature>
<reference evidence="4 5" key="1">
    <citation type="journal article" date="2014" name="Genome Announc.">
        <title>Draft genome sequences of eight enterohepatic helicobacter species isolated from both laboratory and wild rodents.</title>
        <authorList>
            <person name="Sheh A."/>
            <person name="Shen Z."/>
            <person name="Fox J.G."/>
        </authorList>
    </citation>
    <scope>NUCLEOTIDE SEQUENCE [LARGE SCALE GENOMIC DNA]</scope>
    <source>
        <strain evidence="4 5">MIT 98-6810</strain>
    </source>
</reference>
<evidence type="ECO:0000313" key="5">
    <source>
        <dbReference type="Proteomes" id="UP000029925"/>
    </source>
</evidence>
<sequence length="267" mass="30144">MKKLKWIYLIVVAVCAGGFYACAEQEPTPPAQPTQHTSAKSQNTKSPQKNLQNTPQKTSQANTQKSLIESKKQEHKKTPDSTKALESSTKKTSKPADTDSKYTQNMLENINGEQRKEEVEEDGHTYEAIITYKPDTKIKHGKETLYYLGGGVAQVAFYIDNKKEGLYQIFSQEGVLVYEAYYKNGLLHGLCRIFEVKSGKLKSEMNFANGAQEGEMRIYDTAGRLWHTLEYRGGKKNGTAKEFDDNGKVVREVLYSNDMEISNKAKF</sequence>
<dbReference type="OrthoDB" id="5325338at2"/>
<accession>A0A0S4PXD0</accession>
<reference evidence="3" key="2">
    <citation type="submission" date="2015-11" db="EMBL/GenBank/DDBJ databases">
        <authorList>
            <person name="Zhang Y."/>
            <person name="Guo Z."/>
        </authorList>
    </citation>
    <scope>NUCLEOTIDE SEQUENCE</scope>
    <source>
        <strain evidence="3">1</strain>
    </source>
</reference>
<protein>
    <submittedName>
        <fullName evidence="4">Toxin-antitoxin system YwqK family antitoxin</fullName>
    </submittedName>
</protein>
<evidence type="ECO:0000313" key="4">
    <source>
        <dbReference type="EMBL" id="TLD79093.1"/>
    </source>
</evidence>
<dbReference type="SUPFAM" id="SSF82185">
    <property type="entry name" value="Histone H3 K4-specific methyltransferase SET7/9 N-terminal domain"/>
    <property type="match status" value="1"/>
</dbReference>
<dbReference type="KEGG" id="hty:BN2458_PEG1523"/>
<reference evidence="6" key="3">
    <citation type="submission" date="2015-11" db="EMBL/GenBank/DDBJ databases">
        <authorList>
            <person name="Anvar S.Y."/>
        </authorList>
    </citation>
    <scope>NUCLEOTIDE SEQUENCE [LARGE SCALE GENOMIC DNA]</scope>
</reference>
<dbReference type="InterPro" id="IPR011652">
    <property type="entry name" value="MORN_2"/>
</dbReference>